<dbReference type="PROSITE" id="PS50109">
    <property type="entry name" value="HIS_KIN"/>
    <property type="match status" value="1"/>
</dbReference>
<dbReference type="GO" id="GO:0046983">
    <property type="term" value="F:protein dimerization activity"/>
    <property type="evidence" value="ECO:0007669"/>
    <property type="project" value="InterPro"/>
</dbReference>
<keyword evidence="3" id="KW-0808">Transferase</keyword>
<dbReference type="SUPFAM" id="SSF55874">
    <property type="entry name" value="ATPase domain of HSP90 chaperone/DNA topoisomerase II/histidine kinase"/>
    <property type="match status" value="1"/>
</dbReference>
<dbReference type="Pfam" id="PF07730">
    <property type="entry name" value="HisKA_3"/>
    <property type="match status" value="1"/>
</dbReference>
<organism evidence="9 10">
    <name type="scientific">Melghirimyces thermohalophilus</name>
    <dbReference type="NCBI Taxonomy" id="1236220"/>
    <lineage>
        <taxon>Bacteria</taxon>
        <taxon>Bacillati</taxon>
        <taxon>Bacillota</taxon>
        <taxon>Bacilli</taxon>
        <taxon>Bacillales</taxon>
        <taxon>Thermoactinomycetaceae</taxon>
        <taxon>Melghirimyces</taxon>
    </lineage>
</organism>
<dbReference type="Gene3D" id="1.20.5.1930">
    <property type="match status" value="1"/>
</dbReference>
<evidence type="ECO:0000256" key="4">
    <source>
        <dbReference type="ARBA" id="ARBA00022741"/>
    </source>
</evidence>
<dbReference type="SMART" id="SM00065">
    <property type="entry name" value="GAF"/>
    <property type="match status" value="1"/>
</dbReference>
<comment type="catalytic activity">
    <reaction evidence="1">
        <text>ATP + protein L-histidine = ADP + protein N-phospho-L-histidine.</text>
        <dbReference type="EC" id="2.7.13.3"/>
    </reaction>
</comment>
<evidence type="ECO:0000256" key="5">
    <source>
        <dbReference type="ARBA" id="ARBA00022777"/>
    </source>
</evidence>
<evidence type="ECO:0000313" key="10">
    <source>
        <dbReference type="Proteomes" id="UP000199387"/>
    </source>
</evidence>
<dbReference type="EC" id="2.7.13.3" evidence="2"/>
<keyword evidence="5 9" id="KW-0418">Kinase</keyword>
<dbReference type="PANTHER" id="PTHR24421:SF40">
    <property type="entry name" value="SENSOR HISTIDINE KINASE YHCY"/>
    <property type="match status" value="1"/>
</dbReference>
<dbReference type="PANTHER" id="PTHR24421">
    <property type="entry name" value="NITRATE/NITRITE SENSOR PROTEIN NARX-RELATED"/>
    <property type="match status" value="1"/>
</dbReference>
<dbReference type="InterPro" id="IPR036890">
    <property type="entry name" value="HATPase_C_sf"/>
</dbReference>
<dbReference type="STRING" id="1236220.SAMN04488112_10686"/>
<dbReference type="InterPro" id="IPR003594">
    <property type="entry name" value="HATPase_dom"/>
</dbReference>
<evidence type="ECO:0000256" key="6">
    <source>
        <dbReference type="ARBA" id="ARBA00022840"/>
    </source>
</evidence>
<feature type="domain" description="Histidine kinase" evidence="8">
    <location>
        <begin position="192"/>
        <end position="379"/>
    </location>
</feature>
<keyword evidence="7" id="KW-0902">Two-component regulatory system</keyword>
<accession>A0A1G6KP12</accession>
<dbReference type="InterPro" id="IPR029016">
    <property type="entry name" value="GAF-like_dom_sf"/>
</dbReference>
<dbReference type="Gene3D" id="3.30.565.10">
    <property type="entry name" value="Histidine kinase-like ATPase, C-terminal domain"/>
    <property type="match status" value="1"/>
</dbReference>
<dbReference type="GO" id="GO:0016020">
    <property type="term" value="C:membrane"/>
    <property type="evidence" value="ECO:0007669"/>
    <property type="project" value="InterPro"/>
</dbReference>
<dbReference type="Gene3D" id="3.30.450.40">
    <property type="match status" value="1"/>
</dbReference>
<dbReference type="RefSeq" id="WP_176757851.1">
    <property type="nucleotide sequence ID" value="NZ_FMZA01000006.1"/>
</dbReference>
<dbReference type="Pfam" id="PF02518">
    <property type="entry name" value="HATPase_c"/>
    <property type="match status" value="1"/>
</dbReference>
<dbReference type="GO" id="GO:0000155">
    <property type="term" value="F:phosphorelay sensor kinase activity"/>
    <property type="evidence" value="ECO:0007669"/>
    <property type="project" value="InterPro"/>
</dbReference>
<dbReference type="AlphaFoldDB" id="A0A1G6KP12"/>
<keyword evidence="4" id="KW-0547">Nucleotide-binding</keyword>
<dbReference type="InterPro" id="IPR005467">
    <property type="entry name" value="His_kinase_dom"/>
</dbReference>
<dbReference type="InterPro" id="IPR003018">
    <property type="entry name" value="GAF"/>
</dbReference>
<evidence type="ECO:0000256" key="3">
    <source>
        <dbReference type="ARBA" id="ARBA00022679"/>
    </source>
</evidence>
<dbReference type="InterPro" id="IPR011712">
    <property type="entry name" value="Sig_transdc_His_kin_sub3_dim/P"/>
</dbReference>
<dbReference type="Proteomes" id="UP000199387">
    <property type="component" value="Unassembled WGS sequence"/>
</dbReference>
<dbReference type="InterPro" id="IPR050482">
    <property type="entry name" value="Sensor_HK_TwoCompSys"/>
</dbReference>
<keyword evidence="10" id="KW-1185">Reference proteome</keyword>
<gene>
    <name evidence="9" type="ORF">SAMN04488112_10686</name>
</gene>
<name>A0A1G6KP12_9BACL</name>
<evidence type="ECO:0000259" key="8">
    <source>
        <dbReference type="PROSITE" id="PS50109"/>
    </source>
</evidence>
<evidence type="ECO:0000313" key="9">
    <source>
        <dbReference type="EMBL" id="SDC32780.1"/>
    </source>
</evidence>
<dbReference type="SUPFAM" id="SSF55781">
    <property type="entry name" value="GAF domain-like"/>
    <property type="match status" value="1"/>
</dbReference>
<dbReference type="EMBL" id="FMZA01000006">
    <property type="protein sequence ID" value="SDC32780.1"/>
    <property type="molecule type" value="Genomic_DNA"/>
</dbReference>
<evidence type="ECO:0000256" key="7">
    <source>
        <dbReference type="ARBA" id="ARBA00023012"/>
    </source>
</evidence>
<protein>
    <recommendedName>
        <fullName evidence="2">histidine kinase</fullName>
        <ecNumber evidence="2">2.7.13.3</ecNumber>
    </recommendedName>
</protein>
<dbReference type="CDD" id="cd16917">
    <property type="entry name" value="HATPase_UhpB-NarQ-NarX-like"/>
    <property type="match status" value="1"/>
</dbReference>
<evidence type="ECO:0000256" key="2">
    <source>
        <dbReference type="ARBA" id="ARBA00012438"/>
    </source>
</evidence>
<keyword evidence="6" id="KW-0067">ATP-binding</keyword>
<evidence type="ECO:0000256" key="1">
    <source>
        <dbReference type="ARBA" id="ARBA00000085"/>
    </source>
</evidence>
<dbReference type="Pfam" id="PF13185">
    <property type="entry name" value="GAF_2"/>
    <property type="match status" value="1"/>
</dbReference>
<sequence>MLDHQSRYQKALQIQREISETLNKSTDLYDILQQTLERLLDLMELKTGWIFLIKDTTSYELVAYQQLPPALDDNREELMHCYEGCTDCSCLQLYWAGKMKQAVNQMQCARLEAAVELAMGETWGLSHHASIPLTIRGKKIGLLNLASPGRRRFEDDELVLLETVAYQIGLAVERVRLHEQPEVLLIERERNRLARDLHDSVNQKLFALSLTSQGLQTMVTENEETIREAIQDLQHLSQEALTDMRSLIWQMRPVDLDQGLTHSLAEYAQKIGVDLSIHAPKELSLNRCYEEALLRIGQEALNNIRKHSGTSKASILLQEDRHQLTMRIIDKGSGGVLETDQSLGITSMKERVKELQGSLHINSEAGKGTTVTVRVPLHEKGR</sequence>
<proteinExistence type="predicted"/>
<reference evidence="9 10" key="1">
    <citation type="submission" date="2016-10" db="EMBL/GenBank/DDBJ databases">
        <authorList>
            <person name="de Groot N.N."/>
        </authorList>
    </citation>
    <scope>NUCLEOTIDE SEQUENCE [LARGE SCALE GENOMIC DNA]</scope>
    <source>
        <strain evidence="9 10">DSM 45514</strain>
    </source>
</reference>
<dbReference type="GO" id="GO:0005524">
    <property type="term" value="F:ATP binding"/>
    <property type="evidence" value="ECO:0007669"/>
    <property type="project" value="UniProtKB-KW"/>
</dbReference>